<sequence>MTSKPSPEVSTTGKGWWSMSGIQQKDQRLRCPSGRLAAGCIKMAPPPKGTSVRQVGRVTFALFGCALMKHHGPYSLPPFEHVQSFEKVYEFIGEYRDDAEHFRSAMDEALKEARGRYHGPFRYRYREYPRPTKYPPWYFNQAMTVTLPMSLEIKEPLGPEGVIVAHEVYEARPDLREQMTVPGPTEPPKAHQTLDLLTAVLQQSPAQPGG</sequence>
<dbReference type="RefSeq" id="XP_029219046.1">
    <property type="nucleotide sequence ID" value="XM_029364338.1"/>
</dbReference>
<protein>
    <submittedName>
        <fullName evidence="1">Uncharacterized protein</fullName>
    </submittedName>
</protein>
<name>A0A2A9MHG9_BESBE</name>
<proteinExistence type="predicted"/>
<keyword evidence="2" id="KW-1185">Reference proteome</keyword>
<dbReference type="OrthoDB" id="10392559at2759"/>
<organism evidence="1 2">
    <name type="scientific">Besnoitia besnoiti</name>
    <name type="common">Apicomplexan protozoan</name>
    <dbReference type="NCBI Taxonomy" id="94643"/>
    <lineage>
        <taxon>Eukaryota</taxon>
        <taxon>Sar</taxon>
        <taxon>Alveolata</taxon>
        <taxon>Apicomplexa</taxon>
        <taxon>Conoidasida</taxon>
        <taxon>Coccidia</taxon>
        <taxon>Eucoccidiorida</taxon>
        <taxon>Eimeriorina</taxon>
        <taxon>Sarcocystidae</taxon>
        <taxon>Besnoitia</taxon>
    </lineage>
</organism>
<dbReference type="VEuPathDB" id="ToxoDB:BESB_059240"/>
<dbReference type="AlphaFoldDB" id="A0A2A9MHG9"/>
<dbReference type="Proteomes" id="UP000224006">
    <property type="component" value="Chromosome V"/>
</dbReference>
<dbReference type="KEGG" id="bbes:BESB_059240"/>
<evidence type="ECO:0000313" key="1">
    <source>
        <dbReference type="EMBL" id="PFH35037.1"/>
    </source>
</evidence>
<dbReference type="EMBL" id="NWUJ01000005">
    <property type="protein sequence ID" value="PFH35037.1"/>
    <property type="molecule type" value="Genomic_DNA"/>
</dbReference>
<dbReference type="GeneID" id="40310852"/>
<gene>
    <name evidence="1" type="ORF">BESB_059240</name>
</gene>
<comment type="caution">
    <text evidence="1">The sequence shown here is derived from an EMBL/GenBank/DDBJ whole genome shotgun (WGS) entry which is preliminary data.</text>
</comment>
<reference evidence="1 2" key="1">
    <citation type="submission" date="2017-09" db="EMBL/GenBank/DDBJ databases">
        <title>Genome sequencing of Besnoitia besnoiti strain Bb-Ger1.</title>
        <authorList>
            <person name="Schares G."/>
            <person name="Venepally P."/>
            <person name="Lorenzi H.A."/>
        </authorList>
    </citation>
    <scope>NUCLEOTIDE SEQUENCE [LARGE SCALE GENOMIC DNA]</scope>
    <source>
        <strain evidence="1 2">Bb-Ger1</strain>
    </source>
</reference>
<accession>A0A2A9MHG9</accession>
<evidence type="ECO:0000313" key="2">
    <source>
        <dbReference type="Proteomes" id="UP000224006"/>
    </source>
</evidence>